<accession>A0A158A1P9</accession>
<keyword evidence="1 3" id="KW-0808">Transferase</keyword>
<sequence>MGDVRMKICFLVGSMTISGGTYVIVQHASYLRDHSYDVTLAVQEPFTAATLAWHNEASRLHCVPIEDAKRERFDLVIATWWKTALELPAFDADRYAYFVQSIESRFYPEVEVPLRALVDSTYRLPVRYITEATWIKAHLQTAYGQDAALVKNGIRKDVYDTAGPTLAQRNPKRPRVLVEGHFGVAFKNTALAIRLAREAGAKDIWLLTGSPVKWVPGVSKVFSRVPMVKTAEIYRSCDILIKLSTVEGMFGPPLEIFHCGGTSVVFDVTGHDEYIVHNENAHVVPAGNLDGVVASIRTLLNDSGELSRLKQGALNTARNWPSWSESSAQFADWVRSCFDEPAVSRETCAAIVADAWSVYGRDEKLRLANIASSVRRQKLRSLAGRLPAEWARRLKQFEAVGEVLIGKRKAY</sequence>
<protein>
    <submittedName>
        <fullName evidence="3">Group 1 glycosyl transferase</fullName>
    </submittedName>
</protein>
<dbReference type="PANTHER" id="PTHR46401">
    <property type="entry name" value="GLYCOSYLTRANSFERASE WBBK-RELATED"/>
    <property type="match status" value="1"/>
</dbReference>
<dbReference type="GO" id="GO:0009103">
    <property type="term" value="P:lipopolysaccharide biosynthetic process"/>
    <property type="evidence" value="ECO:0007669"/>
    <property type="project" value="TreeGrafter"/>
</dbReference>
<dbReference type="Gene3D" id="3.40.50.11090">
    <property type="match status" value="1"/>
</dbReference>
<feature type="domain" description="Glycosyl transferase family 1" evidence="2">
    <location>
        <begin position="220"/>
        <end position="313"/>
    </location>
</feature>
<evidence type="ECO:0000313" key="3">
    <source>
        <dbReference type="EMBL" id="SAK51700.1"/>
    </source>
</evidence>
<dbReference type="STRING" id="1777138.AWB77_01331"/>
<dbReference type="GO" id="GO:0016757">
    <property type="term" value="F:glycosyltransferase activity"/>
    <property type="evidence" value="ECO:0007669"/>
    <property type="project" value="InterPro"/>
</dbReference>
<dbReference type="Gene3D" id="3.40.50.2000">
    <property type="entry name" value="Glycogen Phosphorylase B"/>
    <property type="match status" value="1"/>
</dbReference>
<organism evidence="3 4">
    <name type="scientific">Caballeronia fortuita</name>
    <dbReference type="NCBI Taxonomy" id="1777138"/>
    <lineage>
        <taxon>Bacteria</taxon>
        <taxon>Pseudomonadati</taxon>
        <taxon>Pseudomonadota</taxon>
        <taxon>Betaproteobacteria</taxon>
        <taxon>Burkholderiales</taxon>
        <taxon>Burkholderiaceae</taxon>
        <taxon>Caballeronia</taxon>
    </lineage>
</organism>
<gene>
    <name evidence="3" type="ORF">AWB77_01331</name>
</gene>
<proteinExistence type="predicted"/>
<dbReference type="AlphaFoldDB" id="A0A158A1P9"/>
<evidence type="ECO:0000259" key="2">
    <source>
        <dbReference type="Pfam" id="PF00534"/>
    </source>
</evidence>
<comment type="caution">
    <text evidence="3">The sequence shown here is derived from an EMBL/GenBank/DDBJ whole genome shotgun (WGS) entry which is preliminary data.</text>
</comment>
<keyword evidence="4" id="KW-1185">Reference proteome</keyword>
<dbReference type="Pfam" id="PF00534">
    <property type="entry name" value="Glycos_transf_1"/>
    <property type="match status" value="1"/>
</dbReference>
<dbReference type="PANTHER" id="PTHR46401:SF2">
    <property type="entry name" value="GLYCOSYLTRANSFERASE WBBK-RELATED"/>
    <property type="match status" value="1"/>
</dbReference>
<reference evidence="3" key="1">
    <citation type="submission" date="2016-01" db="EMBL/GenBank/DDBJ databases">
        <authorList>
            <person name="Peeters C."/>
        </authorList>
    </citation>
    <scope>NUCLEOTIDE SEQUENCE</scope>
    <source>
        <strain evidence="3">LMG 29320</strain>
    </source>
</reference>
<dbReference type="EMBL" id="FCNX02000002">
    <property type="protein sequence ID" value="SAK51700.1"/>
    <property type="molecule type" value="Genomic_DNA"/>
</dbReference>
<dbReference type="InterPro" id="IPR001296">
    <property type="entry name" value="Glyco_trans_1"/>
</dbReference>
<evidence type="ECO:0000256" key="1">
    <source>
        <dbReference type="ARBA" id="ARBA00022679"/>
    </source>
</evidence>
<dbReference type="SUPFAM" id="SSF53756">
    <property type="entry name" value="UDP-Glycosyltransferase/glycogen phosphorylase"/>
    <property type="match status" value="1"/>
</dbReference>
<evidence type="ECO:0000313" key="4">
    <source>
        <dbReference type="Proteomes" id="UP000054903"/>
    </source>
</evidence>
<name>A0A158A1P9_9BURK</name>
<dbReference type="Proteomes" id="UP000054903">
    <property type="component" value="Unassembled WGS sequence"/>
</dbReference>